<dbReference type="OrthoDB" id="10031947at2759"/>
<comment type="caution">
    <text evidence="1">The sequence shown here is derived from an EMBL/GenBank/DDBJ whole genome shotgun (WGS) entry which is preliminary data.</text>
</comment>
<dbReference type="AlphaFoldDB" id="A0A2V3J1J1"/>
<sequence>MSPRPSPAFLLAVPIRAQQCLPRRSCARLCANARPPGGDRDNADLDPQPSPALSRRVFVIGTTACSALVLVFGTRLFFGDDVVSRLWARTQRAFPNWFPPPQTAEQRRKTLDVQFATAYFAALQNAATRVHIISAADLKREEALVQRRALPLFFAEQPPPQHISNTQWFNFLLYARVHAIAQRTSPASRSAFVREHARQTLSLLSAALPALDAPSARAHPERWLGAIRALLQQLSDVGWISAFRVEPFDSGPGSSWFDEGRSTLTVFAMDPVCMQCAQLIGEEQYEQLSPKVSPLIAAMLSRAGIECSYEDYYVDDTFRADTSMFSPSQIASQFDISLC</sequence>
<dbReference type="EMBL" id="NBIV01000015">
    <property type="protein sequence ID" value="PXF48286.1"/>
    <property type="molecule type" value="Genomic_DNA"/>
</dbReference>
<accession>A0A2V3J1J1</accession>
<keyword evidence="2" id="KW-1185">Reference proteome</keyword>
<reference evidence="1 2" key="1">
    <citation type="journal article" date="2018" name="Mol. Biol. Evol.">
        <title>Analysis of the draft genome of the red seaweed Gracilariopsis chorda provides insights into genome size evolution in Rhodophyta.</title>
        <authorList>
            <person name="Lee J."/>
            <person name="Yang E.C."/>
            <person name="Graf L."/>
            <person name="Yang J.H."/>
            <person name="Qiu H."/>
            <person name="Zel Zion U."/>
            <person name="Chan C.X."/>
            <person name="Stephens T.G."/>
            <person name="Weber A.P.M."/>
            <person name="Boo G.H."/>
            <person name="Boo S.M."/>
            <person name="Kim K.M."/>
            <person name="Shin Y."/>
            <person name="Jung M."/>
            <person name="Lee S.J."/>
            <person name="Yim H.S."/>
            <person name="Lee J.H."/>
            <person name="Bhattacharya D."/>
            <person name="Yoon H.S."/>
        </authorList>
    </citation>
    <scope>NUCLEOTIDE SEQUENCE [LARGE SCALE GENOMIC DNA]</scope>
    <source>
        <strain evidence="1 2">SKKU-2015</strain>
        <tissue evidence="1">Whole body</tissue>
    </source>
</reference>
<proteinExistence type="predicted"/>
<organism evidence="1 2">
    <name type="scientific">Gracilariopsis chorda</name>
    <dbReference type="NCBI Taxonomy" id="448386"/>
    <lineage>
        <taxon>Eukaryota</taxon>
        <taxon>Rhodophyta</taxon>
        <taxon>Florideophyceae</taxon>
        <taxon>Rhodymeniophycidae</taxon>
        <taxon>Gracilariales</taxon>
        <taxon>Gracilariaceae</taxon>
        <taxon>Gracilariopsis</taxon>
    </lineage>
</organism>
<dbReference type="Proteomes" id="UP000247409">
    <property type="component" value="Unassembled WGS sequence"/>
</dbReference>
<gene>
    <name evidence="1" type="ORF">BWQ96_01975</name>
</gene>
<evidence type="ECO:0000313" key="1">
    <source>
        <dbReference type="EMBL" id="PXF48286.1"/>
    </source>
</evidence>
<protein>
    <submittedName>
        <fullName evidence="1">Uncharacterized protein</fullName>
    </submittedName>
</protein>
<name>A0A2V3J1J1_9FLOR</name>
<evidence type="ECO:0000313" key="2">
    <source>
        <dbReference type="Proteomes" id="UP000247409"/>
    </source>
</evidence>